<dbReference type="InterPro" id="IPR016035">
    <property type="entry name" value="Acyl_Trfase/lysoPLipase"/>
</dbReference>
<reference evidence="10 11" key="1">
    <citation type="submission" date="2020-08" db="EMBL/GenBank/DDBJ databases">
        <title>Sequencing the genomes of 1000 actinobacteria strains.</title>
        <authorList>
            <person name="Klenk H.-P."/>
        </authorList>
    </citation>
    <scope>NUCLEOTIDE SEQUENCE [LARGE SCALE GENOMIC DNA]</scope>
    <source>
        <strain evidence="10 11">DSM 44551</strain>
    </source>
</reference>
<dbReference type="InterPro" id="IPR054514">
    <property type="entry name" value="RhiE-like_linker"/>
</dbReference>
<dbReference type="InterPro" id="IPR036291">
    <property type="entry name" value="NAD(P)-bd_dom_sf"/>
</dbReference>
<evidence type="ECO:0000256" key="2">
    <source>
        <dbReference type="ARBA" id="ARBA00022450"/>
    </source>
</evidence>
<dbReference type="SMART" id="SM00823">
    <property type="entry name" value="PKS_PP"/>
    <property type="match status" value="2"/>
</dbReference>
<keyword evidence="6" id="KW-0012">Acyltransferase</keyword>
<accession>A0A7W8QS75</accession>
<feature type="compositionally biased region" description="Low complexity" evidence="7">
    <location>
        <begin position="1107"/>
        <end position="1128"/>
    </location>
</feature>
<dbReference type="Pfam" id="PF16197">
    <property type="entry name" value="KAsynt_C_assoc"/>
    <property type="match status" value="1"/>
</dbReference>
<keyword evidence="2" id="KW-0596">Phosphopantetheine</keyword>
<dbReference type="InterPro" id="IPR013968">
    <property type="entry name" value="PKS_KR"/>
</dbReference>
<dbReference type="GO" id="GO:0006633">
    <property type="term" value="P:fatty acid biosynthetic process"/>
    <property type="evidence" value="ECO:0007669"/>
    <property type="project" value="InterPro"/>
</dbReference>
<evidence type="ECO:0000256" key="1">
    <source>
        <dbReference type="ARBA" id="ARBA00004792"/>
    </source>
</evidence>
<dbReference type="SUPFAM" id="SSF55048">
    <property type="entry name" value="Probable ACP-binding domain of malonyl-CoA ACP transacylase"/>
    <property type="match status" value="1"/>
</dbReference>
<dbReference type="InterPro" id="IPR036736">
    <property type="entry name" value="ACP-like_sf"/>
</dbReference>
<feature type="region of interest" description="Disordered" evidence="7">
    <location>
        <begin position="515"/>
        <end position="547"/>
    </location>
</feature>
<dbReference type="InterPro" id="IPR014031">
    <property type="entry name" value="Ketoacyl_synth_C"/>
</dbReference>
<proteinExistence type="predicted"/>
<feature type="region of interest" description="Disordered" evidence="7">
    <location>
        <begin position="2351"/>
        <end position="2371"/>
    </location>
</feature>
<feature type="domain" description="Carrier" evidence="8">
    <location>
        <begin position="594"/>
        <end position="669"/>
    </location>
</feature>
<dbReference type="Pfam" id="PF02801">
    <property type="entry name" value="Ketoacyl-synt_C"/>
    <property type="match status" value="2"/>
</dbReference>
<dbReference type="GO" id="GO:0004315">
    <property type="term" value="F:3-oxoacyl-[acyl-carrier-protein] synthase activity"/>
    <property type="evidence" value="ECO:0007669"/>
    <property type="project" value="InterPro"/>
</dbReference>
<keyword evidence="4 10" id="KW-0808">Transferase</keyword>
<name>A0A7W8QS75_9ACTN</name>
<gene>
    <name evidence="10" type="ORF">HDA36_005659</name>
</gene>
<comment type="caution">
    <text evidence="10">The sequence shown here is derived from an EMBL/GenBank/DDBJ whole genome shotgun (WGS) entry which is preliminary data.</text>
</comment>
<keyword evidence="11" id="KW-1185">Reference proteome</keyword>
<evidence type="ECO:0000313" key="10">
    <source>
        <dbReference type="EMBL" id="MBB5435511.1"/>
    </source>
</evidence>
<dbReference type="Pfam" id="PF00109">
    <property type="entry name" value="ketoacyl-synt"/>
    <property type="match status" value="2"/>
</dbReference>
<evidence type="ECO:0000256" key="5">
    <source>
        <dbReference type="ARBA" id="ARBA00022737"/>
    </source>
</evidence>
<dbReference type="PANTHER" id="PTHR43775">
    <property type="entry name" value="FATTY ACID SYNTHASE"/>
    <property type="match status" value="1"/>
</dbReference>
<dbReference type="Pfam" id="PF08659">
    <property type="entry name" value="KR"/>
    <property type="match status" value="1"/>
</dbReference>
<feature type="domain" description="Ketosynthase family 3 (KS3)" evidence="9">
    <location>
        <begin position="686"/>
        <end position="1099"/>
    </location>
</feature>
<dbReference type="PROSITE" id="PS50075">
    <property type="entry name" value="CARRIER"/>
    <property type="match status" value="2"/>
</dbReference>
<dbReference type="CDD" id="cd00833">
    <property type="entry name" value="PKS"/>
    <property type="match status" value="2"/>
</dbReference>
<dbReference type="SMART" id="SM01294">
    <property type="entry name" value="PKS_PP_betabranch"/>
    <property type="match status" value="2"/>
</dbReference>
<dbReference type="PROSITE" id="PS00606">
    <property type="entry name" value="KS3_1"/>
    <property type="match status" value="1"/>
</dbReference>
<protein>
    <submittedName>
        <fullName evidence="10">Acyl transferase domain-containing protein</fullName>
    </submittedName>
</protein>
<dbReference type="InterPro" id="IPR006162">
    <property type="entry name" value="Ppantetheine_attach_site"/>
</dbReference>
<keyword evidence="5" id="KW-0677">Repeat</keyword>
<dbReference type="Pfam" id="PF00550">
    <property type="entry name" value="PP-binding"/>
    <property type="match status" value="2"/>
</dbReference>
<feature type="compositionally biased region" description="Low complexity" evidence="7">
    <location>
        <begin position="2207"/>
        <end position="2217"/>
    </location>
</feature>
<evidence type="ECO:0000259" key="8">
    <source>
        <dbReference type="PROSITE" id="PS50075"/>
    </source>
</evidence>
<dbReference type="Pfam" id="PF18369">
    <property type="entry name" value="PKS_DE"/>
    <property type="match status" value="1"/>
</dbReference>
<dbReference type="InterPro" id="IPR016036">
    <property type="entry name" value="Malonyl_transacylase_ACP-bd"/>
</dbReference>
<feature type="compositionally biased region" description="Low complexity" evidence="7">
    <location>
        <begin position="568"/>
        <end position="588"/>
    </location>
</feature>
<dbReference type="PROSITE" id="PS00012">
    <property type="entry name" value="PHOSPHOPANTETHEINE"/>
    <property type="match status" value="1"/>
</dbReference>
<keyword evidence="3" id="KW-0597">Phosphoprotein</keyword>
<evidence type="ECO:0000256" key="7">
    <source>
        <dbReference type="SAM" id="MobiDB-lite"/>
    </source>
</evidence>
<dbReference type="Gene3D" id="3.40.366.10">
    <property type="entry name" value="Malonyl-Coenzyme A Acyl Carrier Protein, domain 2"/>
    <property type="match status" value="1"/>
</dbReference>
<dbReference type="InterPro" id="IPR018201">
    <property type="entry name" value="Ketoacyl_synth_AS"/>
</dbReference>
<feature type="compositionally biased region" description="Low complexity" evidence="7">
    <location>
        <begin position="1157"/>
        <end position="1174"/>
    </location>
</feature>
<dbReference type="InterPro" id="IPR014030">
    <property type="entry name" value="Ketoacyl_synth_N"/>
</dbReference>
<dbReference type="RefSeq" id="WP_184398377.1">
    <property type="nucleotide sequence ID" value="NZ_JACHDB010000002.1"/>
</dbReference>
<dbReference type="Gene3D" id="3.30.70.250">
    <property type="entry name" value="Malonyl-CoA ACP transacylase, ACP-binding"/>
    <property type="match status" value="1"/>
</dbReference>
<feature type="compositionally biased region" description="Basic and acidic residues" evidence="7">
    <location>
        <begin position="1139"/>
        <end position="1156"/>
    </location>
</feature>
<dbReference type="GO" id="GO:0031177">
    <property type="term" value="F:phosphopantetheine binding"/>
    <property type="evidence" value="ECO:0007669"/>
    <property type="project" value="InterPro"/>
</dbReference>
<dbReference type="Gene3D" id="3.40.47.10">
    <property type="match status" value="2"/>
</dbReference>
<dbReference type="SUPFAM" id="SSF52151">
    <property type="entry name" value="FabD/lysophospholipase-like"/>
    <property type="match status" value="1"/>
</dbReference>
<dbReference type="Proteomes" id="UP000572635">
    <property type="component" value="Unassembled WGS sequence"/>
</dbReference>
<evidence type="ECO:0000256" key="3">
    <source>
        <dbReference type="ARBA" id="ARBA00022553"/>
    </source>
</evidence>
<dbReference type="PANTHER" id="PTHR43775:SF51">
    <property type="entry name" value="INACTIVE PHENOLPHTHIOCEROL SYNTHESIS POLYKETIDE SYNTHASE TYPE I PKS1-RELATED"/>
    <property type="match status" value="1"/>
</dbReference>
<sequence length="2386" mass="241832">MRSTVRLSDVHLDEAIAVIGVACRFPGAPGPGAFRRLLAAGGSAVTGVPDDRLFAGDPAAGPAGRHGAFIDGADRFDADLFGFSPREAAETDPRQRLMLELGREVLEDARIPADALRSTSTGVFIGASGDDYALLRQTRGGPPAHHTMTGLHRGMIANRLSYTLGAHGPSVVVDTGQSSSLAAVVQAVQSLRTGGCGAAIAGGVHLNLAPHSAAAEAGFGGLSPDGRCFTFDARANGYVRGEGGGAVLLKRLPDALADGDRVHALILGGAVTGDGATPAPAFPGREGQERALRAACADARIEPGRLDYVELHGTGTPVGDPVEAAALGAVHGGARPPGRPLPVGSVKTNIGHLSAAAGIAGLIKTVLGLSAGELVPSLNFTAPRPDVPLDRLGLQVQTGTAPWPSDGHPLAGVSSFGMGGTDCHVVLAAPPPAEPPAARPRPAGRRLCWLVSAASADALRAQCARLRAHVEGDPAADPADLAHSLATTRERLPYRVRVYGTGLDELLRGLAAAERGEEPAGVVRTGPDRPGRAEPAGPGPVPGARTVDLPGYAFQRRRHWFAERDGADAPAPAAPAAAESGTTAARTAPRPPAGDALDLVRRHAAEVLGHPGPEQVRSERTFRDLGFDSVMGTELRTRLERATGRPLPAGLVYDHPTPARLARFLEHGPEGGREAAEAPPAPGGPAEPVAIVAMACRLPGGADGPEALWRLLAEGADTVSGFPVDRGWDGGSDGVRRGGFLHDAADFDAGLFGISPREAAAMDPQQRILLELAWEAAERAGIAPDRLAGTRTGVFVGATASGYGQPGSFRREGHEGYLMTGAAPSVASGRIAYALGLGGPALTVDTACSSSLVAVDRAVRSLQRGECSAALAGGVCVLATPEMFTEFGAQGGLAPDGRCKPFAAAADGTAWAEGAGLLFLERLSDARRNGRPVLAVVRGSAVNSDGASNGLTAPSGPAQQAVIRAALADAGLEPGEVDAVEAHGTGTRLGDPIEAEALSAVYGAGRERPLRVGALKSVIGHTQAAAGVAGVIKTVLAMRHGVLPASRNLDEPTPEVDWERSGLALLPEAEPWPAAGRPRRAGVSSFGVSGTNAHLILEEAAEEPARPGDAPSAAQGPAGDGPPGASADRPSSQGAAAMADRDAPAPVAREEGEERAGAAPPAAHRPARRAPSAAPEDRPASHGSLPADREAPDPLLPFVLSAASPEALRDQALRLIDHLGRDDRAPLAGVARALAATRAVLAHRAVVLAADRPALLAGLAGVAEGKGRVLGAPDPGAGPPGPAGRGSGAPVPPPAADPDGPVFVFPGQGTQWPGMAAELMRDSEVFRRTATECAEALRPHVGWDPLAVLRGDPGAAPLSRVDVVQPVLWAVMVALAATWCSHGVRPAAVVGHSQGEIAAACASGALSIADGAAVAALRSAAITRIAGSGAMAAVALGETATAERIAALGGDVHTAALNGPSSTVVSGSLEAVRALVARCREEGADARLVEVDYASHSPHVEAVREQVLAALAGVSPAEPAVPFHSTLLGGPLDGTPLDAGYWYANLRSTVRFAPVVRALAEAGHRTFIEVSPHPALTAAVTAAMEQAGVRGAAVGTLRRGAGGADRMAAALGEALTHGALDLGRASGGPLPAAAARAFTEGAPIDWRGWFAARPDGGGPPVALPTYPFQRRRYWLDAPAAPAGAAAGEDDPGLWSAVDAGDADRAAAELGLDRAELAPVLPALAERRRRRRSDAETDRLRYREAWVRVPAPPRPRLAGTWLLVTGEDGATGELGAAAARRMAACGARVVPVAAPPGADRAALAAALSEAAGAGAPPAGVLSLLACGDGEPLGPDTPSVPRTLAETAALVQALGDAGIAAPLWCATRGAVAAVPEDEIADPRRAAVCGLGRVAAQEHPERWGGTVDLPPGPGEAELGLLCAALGAPGGEDQTAVRPQGLLARRLERAPLAGAPAQHRIRPGTVLVTGGTGALGAQVARRLAAEPEPPHLLLVGRRGMAAPGAPALVEELHRAGAEVTVAACDAADRGALGRLLAAVPADRPLRAVLHAAAALDDAPVDALTPARMEHALRAKATAALHLHELTLDADLDAFVLFSSVAGLVGVAGQGNYAPGNAVLDALARHRRALGLEATAVAWGAWAGQGMAAERTGDRLARHGLPGMDPDTAAGALLGAVRHRDTAVALARIDWTRFPAAFTAVRPSTLLDRIPEAAPDPAAGTAPEPPAAGEDRGRALLDLVRRETAAVLGHGSAAEVAGDRAFKEQGLDSVTALELRNRLAAALRVRLPASAAFDHPTPAALAAHLDAGTGPAEPAGRGEPTPEERLDAALARVEAALSAAGPAALERSGAAGRLRALLGGPEHGRPSGDAEVDDATPEELFALIDAELGGS</sequence>
<evidence type="ECO:0000256" key="4">
    <source>
        <dbReference type="ARBA" id="ARBA00022679"/>
    </source>
</evidence>
<dbReference type="Gene3D" id="3.40.50.720">
    <property type="entry name" value="NAD(P)-binding Rossmann-like Domain"/>
    <property type="match status" value="1"/>
</dbReference>
<dbReference type="EMBL" id="JACHDB010000002">
    <property type="protein sequence ID" value="MBB5435511.1"/>
    <property type="molecule type" value="Genomic_DNA"/>
</dbReference>
<dbReference type="InterPro" id="IPR020841">
    <property type="entry name" value="PKS_Beta-ketoAc_synthase_dom"/>
</dbReference>
<evidence type="ECO:0000256" key="6">
    <source>
        <dbReference type="ARBA" id="ARBA00023315"/>
    </source>
</evidence>
<dbReference type="Pfam" id="PF22336">
    <property type="entry name" value="RhiE-like_linker"/>
    <property type="match status" value="1"/>
</dbReference>
<dbReference type="PROSITE" id="PS52004">
    <property type="entry name" value="KS3_2"/>
    <property type="match status" value="2"/>
</dbReference>
<dbReference type="Pfam" id="PF00698">
    <property type="entry name" value="Acyl_transf_1"/>
    <property type="match status" value="1"/>
</dbReference>
<dbReference type="Gene3D" id="1.10.1200.10">
    <property type="entry name" value="ACP-like"/>
    <property type="match status" value="2"/>
</dbReference>
<feature type="domain" description="Carrier" evidence="8">
    <location>
        <begin position="2229"/>
        <end position="2304"/>
    </location>
</feature>
<dbReference type="FunFam" id="3.40.47.10:FF:000019">
    <property type="entry name" value="Polyketide synthase type I"/>
    <property type="match status" value="1"/>
</dbReference>
<dbReference type="InterPro" id="IPR020806">
    <property type="entry name" value="PKS_PP-bd"/>
</dbReference>
<dbReference type="InterPro" id="IPR014043">
    <property type="entry name" value="Acyl_transferase_dom"/>
</dbReference>
<feature type="region of interest" description="Disordered" evidence="7">
    <location>
        <begin position="1270"/>
        <end position="1298"/>
    </location>
</feature>
<feature type="region of interest" description="Disordered" evidence="7">
    <location>
        <begin position="1102"/>
        <end position="1192"/>
    </location>
</feature>
<dbReference type="FunFam" id="3.40.366.10:FF:000002">
    <property type="entry name" value="Probable polyketide synthase 2"/>
    <property type="match status" value="1"/>
</dbReference>
<dbReference type="Gene3D" id="3.30.70.3290">
    <property type="match status" value="2"/>
</dbReference>
<dbReference type="SUPFAM" id="SSF53901">
    <property type="entry name" value="Thiolase-like"/>
    <property type="match status" value="2"/>
</dbReference>
<evidence type="ECO:0000313" key="11">
    <source>
        <dbReference type="Proteomes" id="UP000572635"/>
    </source>
</evidence>
<dbReference type="InterPro" id="IPR016039">
    <property type="entry name" value="Thiolase-like"/>
</dbReference>
<comment type="pathway">
    <text evidence="1">Antibiotic biosynthesis.</text>
</comment>
<dbReference type="InterPro" id="IPR009081">
    <property type="entry name" value="PP-bd_ACP"/>
</dbReference>
<dbReference type="SUPFAM" id="SSF51735">
    <property type="entry name" value="NAD(P)-binding Rossmann-fold domains"/>
    <property type="match status" value="2"/>
</dbReference>
<dbReference type="InterPro" id="IPR001227">
    <property type="entry name" value="Ac_transferase_dom_sf"/>
</dbReference>
<dbReference type="InterPro" id="IPR032821">
    <property type="entry name" value="PKS_assoc"/>
</dbReference>
<dbReference type="SUPFAM" id="SSF47336">
    <property type="entry name" value="ACP-like"/>
    <property type="match status" value="2"/>
</dbReference>
<evidence type="ECO:0000259" key="9">
    <source>
        <dbReference type="PROSITE" id="PS52004"/>
    </source>
</evidence>
<dbReference type="InterPro" id="IPR041618">
    <property type="entry name" value="PKS_DE"/>
</dbReference>
<feature type="region of interest" description="Disordered" evidence="7">
    <location>
        <begin position="566"/>
        <end position="595"/>
    </location>
</feature>
<dbReference type="GO" id="GO:0004312">
    <property type="term" value="F:fatty acid synthase activity"/>
    <property type="evidence" value="ECO:0007669"/>
    <property type="project" value="TreeGrafter"/>
</dbReference>
<dbReference type="InterPro" id="IPR050091">
    <property type="entry name" value="PKS_NRPS_Biosynth_Enz"/>
</dbReference>
<dbReference type="InterPro" id="IPR057326">
    <property type="entry name" value="KR_dom"/>
</dbReference>
<feature type="region of interest" description="Disordered" evidence="7">
    <location>
        <begin position="2206"/>
        <end position="2225"/>
    </location>
</feature>
<dbReference type="SMART" id="SM00827">
    <property type="entry name" value="PKS_AT"/>
    <property type="match status" value="1"/>
</dbReference>
<dbReference type="SMART" id="SM00825">
    <property type="entry name" value="PKS_KS"/>
    <property type="match status" value="2"/>
</dbReference>
<dbReference type="CDD" id="cd08952">
    <property type="entry name" value="KR_1_SDR_x"/>
    <property type="match status" value="1"/>
</dbReference>
<dbReference type="SMART" id="SM00822">
    <property type="entry name" value="PKS_KR"/>
    <property type="match status" value="1"/>
</dbReference>
<feature type="domain" description="Ketosynthase family 3 (KS3)" evidence="9">
    <location>
        <begin position="13"/>
        <end position="429"/>
    </location>
</feature>
<organism evidence="10 11">
    <name type="scientific">Nocardiopsis composta</name>
    <dbReference type="NCBI Taxonomy" id="157465"/>
    <lineage>
        <taxon>Bacteria</taxon>
        <taxon>Bacillati</taxon>
        <taxon>Actinomycetota</taxon>
        <taxon>Actinomycetes</taxon>
        <taxon>Streptosporangiales</taxon>
        <taxon>Nocardiopsidaceae</taxon>
        <taxon>Nocardiopsis</taxon>
    </lineage>
</organism>
<dbReference type="GO" id="GO:0005737">
    <property type="term" value="C:cytoplasm"/>
    <property type="evidence" value="ECO:0007669"/>
    <property type="project" value="UniProtKB-SubCell"/>
</dbReference>